<keyword evidence="3" id="KW-1185">Reference proteome</keyword>
<proteinExistence type="predicted"/>
<dbReference type="EMBL" id="JAWDGP010006115">
    <property type="protein sequence ID" value="KAK3746794.1"/>
    <property type="molecule type" value="Genomic_DNA"/>
</dbReference>
<evidence type="ECO:0000313" key="2">
    <source>
        <dbReference type="EMBL" id="KAK3746794.1"/>
    </source>
</evidence>
<organism evidence="2 3">
    <name type="scientific">Elysia crispata</name>
    <name type="common">lettuce slug</name>
    <dbReference type="NCBI Taxonomy" id="231223"/>
    <lineage>
        <taxon>Eukaryota</taxon>
        <taxon>Metazoa</taxon>
        <taxon>Spiralia</taxon>
        <taxon>Lophotrochozoa</taxon>
        <taxon>Mollusca</taxon>
        <taxon>Gastropoda</taxon>
        <taxon>Heterobranchia</taxon>
        <taxon>Euthyneura</taxon>
        <taxon>Panpulmonata</taxon>
        <taxon>Sacoglossa</taxon>
        <taxon>Placobranchoidea</taxon>
        <taxon>Plakobranchidae</taxon>
        <taxon>Elysia</taxon>
    </lineage>
</organism>
<accession>A0AAE0YIF6</accession>
<reference evidence="2" key="1">
    <citation type="journal article" date="2023" name="G3 (Bethesda)">
        <title>A reference genome for the long-term kleptoplast-retaining sea slug Elysia crispata morphotype clarki.</title>
        <authorList>
            <person name="Eastman K.E."/>
            <person name="Pendleton A.L."/>
            <person name="Shaikh M.A."/>
            <person name="Suttiyut T."/>
            <person name="Ogas R."/>
            <person name="Tomko P."/>
            <person name="Gavelis G."/>
            <person name="Widhalm J.R."/>
            <person name="Wisecaver J.H."/>
        </authorList>
    </citation>
    <scope>NUCLEOTIDE SEQUENCE</scope>
    <source>
        <strain evidence="2">ECLA1</strain>
    </source>
</reference>
<dbReference type="Proteomes" id="UP001283361">
    <property type="component" value="Unassembled WGS sequence"/>
</dbReference>
<name>A0AAE0YIF6_9GAST</name>
<evidence type="ECO:0000313" key="3">
    <source>
        <dbReference type="Proteomes" id="UP001283361"/>
    </source>
</evidence>
<gene>
    <name evidence="2" type="ORF">RRG08_031323</name>
</gene>
<protein>
    <submittedName>
        <fullName evidence="2">Uncharacterized protein</fullName>
    </submittedName>
</protein>
<dbReference type="AlphaFoldDB" id="A0AAE0YIF6"/>
<feature type="compositionally biased region" description="Basic and acidic residues" evidence="1">
    <location>
        <begin position="30"/>
        <end position="44"/>
    </location>
</feature>
<comment type="caution">
    <text evidence="2">The sequence shown here is derived from an EMBL/GenBank/DDBJ whole genome shotgun (WGS) entry which is preliminary data.</text>
</comment>
<sequence>MTFSVSKMANGGGQAVPSLSLLTTQDDDRDVARSRMGESRKPRVGEEPVECFHEWCSPPPGKPAHYSLLVLTAKFPRCSGL</sequence>
<evidence type="ECO:0000256" key="1">
    <source>
        <dbReference type="SAM" id="MobiDB-lite"/>
    </source>
</evidence>
<feature type="region of interest" description="Disordered" evidence="1">
    <location>
        <begin position="1"/>
        <end position="44"/>
    </location>
</feature>